<evidence type="ECO:0000313" key="8">
    <source>
        <dbReference type="Proteomes" id="UP000515159"/>
    </source>
</evidence>
<name>A0A6P8PUP3_GEOSA</name>
<keyword evidence="8" id="KW-1185">Reference proteome</keyword>
<dbReference type="AlphaFoldDB" id="A0A6P8PUP3"/>
<comment type="pathway">
    <text evidence="1 5">Pyrimidine metabolism; dUMP biosynthesis; dUMP from dCTP (dUTP route): step 2/2.</text>
</comment>
<evidence type="ECO:0000256" key="5">
    <source>
        <dbReference type="RuleBase" id="RU367024"/>
    </source>
</evidence>
<dbReference type="InterPro" id="IPR036157">
    <property type="entry name" value="dUTPase-like_sf"/>
</dbReference>
<keyword evidence="5" id="KW-0460">Magnesium</keyword>
<dbReference type="KEGG" id="gsh:117353707"/>
<dbReference type="Proteomes" id="UP000515159">
    <property type="component" value="Chromosome 2"/>
</dbReference>
<dbReference type="NCBIfam" id="TIGR00576">
    <property type="entry name" value="dut"/>
    <property type="match status" value="1"/>
</dbReference>
<dbReference type="SUPFAM" id="SSF51283">
    <property type="entry name" value="dUTPase-like"/>
    <property type="match status" value="1"/>
</dbReference>
<feature type="region of interest" description="Disordered" evidence="6">
    <location>
        <begin position="119"/>
        <end position="209"/>
    </location>
</feature>
<keyword evidence="4 5" id="KW-0546">Nucleotide metabolism</keyword>
<dbReference type="Pfam" id="PF00692">
    <property type="entry name" value="dUTPase"/>
    <property type="match status" value="1"/>
</dbReference>
<feature type="compositionally biased region" description="Basic and acidic residues" evidence="6">
    <location>
        <begin position="134"/>
        <end position="143"/>
    </location>
</feature>
<dbReference type="InterPro" id="IPR008181">
    <property type="entry name" value="dUTPase"/>
</dbReference>
<dbReference type="GO" id="GO:0046081">
    <property type="term" value="P:dUTP catabolic process"/>
    <property type="evidence" value="ECO:0007669"/>
    <property type="project" value="UniProtKB-UniRule"/>
</dbReference>
<keyword evidence="3 5" id="KW-0378">Hydrolase</keyword>
<evidence type="ECO:0000313" key="9">
    <source>
        <dbReference type="RefSeq" id="XP_033785820.1"/>
    </source>
</evidence>
<dbReference type="GO" id="GO:0004170">
    <property type="term" value="F:dUTP diphosphatase activity"/>
    <property type="evidence" value="ECO:0007669"/>
    <property type="project" value="UniProtKB-UniRule"/>
</dbReference>
<dbReference type="UniPathway" id="UPA00610">
    <property type="reaction ID" value="UER00666"/>
</dbReference>
<feature type="region of interest" description="Disordered" evidence="6">
    <location>
        <begin position="229"/>
        <end position="251"/>
    </location>
</feature>
<keyword evidence="5" id="KW-0479">Metal-binding</keyword>
<evidence type="ECO:0000256" key="2">
    <source>
        <dbReference type="ARBA" id="ARBA00006581"/>
    </source>
</evidence>
<comment type="similarity">
    <text evidence="2 5">Belongs to the dUTPase family.</text>
</comment>
<dbReference type="NCBIfam" id="NF001862">
    <property type="entry name" value="PRK00601.1"/>
    <property type="match status" value="1"/>
</dbReference>
<sequence>MWLSPKAKLPARTTPGSVGWDLSSIQEIKVPKEGRKVVDTGLVVALPGECYGRIAPRSGLALRHGIHIGAGVVDPDYRGTLKILVINLGDKEYKIKEGDGIAQLICELVVMPELREEEISTGTARGEQGWGSSEAREKKDKGTHTQKVLSRLGEESSEGLSRGVCDREAPVPVKRTVKPPQHAAWGSVKPGLEQGQQAQPGGKVHKQVVAQPKSQVGRALKTNYLPYQTFPQAQIPGKGLRPDPHSPLEGL</sequence>
<evidence type="ECO:0000256" key="1">
    <source>
        <dbReference type="ARBA" id="ARBA00005142"/>
    </source>
</evidence>
<dbReference type="InterPro" id="IPR029054">
    <property type="entry name" value="dUTPase-like"/>
</dbReference>
<dbReference type="OrthoDB" id="419889at2759"/>
<dbReference type="GO" id="GO:0000287">
    <property type="term" value="F:magnesium ion binding"/>
    <property type="evidence" value="ECO:0007669"/>
    <property type="project" value="UniProtKB-UniRule"/>
</dbReference>
<dbReference type="Gene3D" id="2.70.40.10">
    <property type="match status" value="1"/>
</dbReference>
<dbReference type="InParanoid" id="A0A6P8PUP3"/>
<comment type="cofactor">
    <cofactor evidence="5">
        <name>Mg(2+)</name>
        <dbReference type="ChEBI" id="CHEBI:18420"/>
    </cofactor>
</comment>
<protein>
    <recommendedName>
        <fullName evidence="5">Deoxyuridine 5'-triphosphate nucleotidohydrolase</fullName>
        <shortName evidence="5">dUTPase</shortName>
        <ecNumber evidence="5">3.6.1.23</ecNumber>
    </recommendedName>
    <alternativeName>
        <fullName evidence="5">dUTP pyrophosphatase</fullName>
    </alternativeName>
</protein>
<evidence type="ECO:0000256" key="6">
    <source>
        <dbReference type="SAM" id="MobiDB-lite"/>
    </source>
</evidence>
<comment type="catalytic activity">
    <reaction evidence="5">
        <text>dUTP + H2O = dUMP + diphosphate + H(+)</text>
        <dbReference type="Rhea" id="RHEA:10248"/>
        <dbReference type="ChEBI" id="CHEBI:15377"/>
        <dbReference type="ChEBI" id="CHEBI:15378"/>
        <dbReference type="ChEBI" id="CHEBI:33019"/>
        <dbReference type="ChEBI" id="CHEBI:61555"/>
        <dbReference type="ChEBI" id="CHEBI:246422"/>
        <dbReference type="EC" id="3.6.1.23"/>
    </reaction>
</comment>
<comment type="function">
    <text evidence="5">Involved in nucleotide metabolism via production of dUMP, the immediate precursor of thymidine nucleotides, and decreases the intracellular concentration of dUTP so that uracil cannot be incorporated into DNA.</text>
</comment>
<dbReference type="PANTHER" id="PTHR11241:SF0">
    <property type="entry name" value="DEOXYURIDINE 5'-TRIPHOSPHATE NUCLEOTIDOHYDROLASE"/>
    <property type="match status" value="1"/>
</dbReference>
<feature type="compositionally biased region" description="Basic and acidic residues" evidence="6">
    <location>
        <begin position="240"/>
        <end position="251"/>
    </location>
</feature>
<dbReference type="GO" id="GO:0006226">
    <property type="term" value="P:dUMP biosynthetic process"/>
    <property type="evidence" value="ECO:0007669"/>
    <property type="project" value="UniProtKB-UniRule"/>
</dbReference>
<dbReference type="InterPro" id="IPR033704">
    <property type="entry name" value="dUTPase_trimeric"/>
</dbReference>
<evidence type="ECO:0000256" key="3">
    <source>
        <dbReference type="ARBA" id="ARBA00022801"/>
    </source>
</evidence>
<feature type="domain" description="dUTPase-like" evidence="7">
    <location>
        <begin position="6"/>
        <end position="133"/>
    </location>
</feature>
<proteinExistence type="inferred from homology"/>
<reference evidence="9" key="1">
    <citation type="submission" date="2025-08" db="UniProtKB">
        <authorList>
            <consortium name="RefSeq"/>
        </authorList>
    </citation>
    <scope>IDENTIFICATION</scope>
</reference>
<dbReference type="EC" id="3.6.1.23" evidence="5"/>
<evidence type="ECO:0000256" key="4">
    <source>
        <dbReference type="ARBA" id="ARBA00023080"/>
    </source>
</evidence>
<evidence type="ECO:0000259" key="7">
    <source>
        <dbReference type="Pfam" id="PF00692"/>
    </source>
</evidence>
<gene>
    <name evidence="9" type="primary">LOC117353707</name>
</gene>
<dbReference type="PANTHER" id="PTHR11241">
    <property type="entry name" value="DEOXYURIDINE 5'-TRIPHOSPHATE NUCLEOTIDOHYDROLASE"/>
    <property type="match status" value="1"/>
</dbReference>
<dbReference type="GeneID" id="117353707"/>
<dbReference type="RefSeq" id="XP_033785820.1">
    <property type="nucleotide sequence ID" value="XM_033929929.1"/>
</dbReference>
<accession>A0A6P8PUP3</accession>
<dbReference type="CDD" id="cd07557">
    <property type="entry name" value="trimeric_dUTPase"/>
    <property type="match status" value="1"/>
</dbReference>
<organism evidence="8 9">
    <name type="scientific">Geotrypetes seraphini</name>
    <name type="common">Gaboon caecilian</name>
    <name type="synonym">Caecilia seraphini</name>
    <dbReference type="NCBI Taxonomy" id="260995"/>
    <lineage>
        <taxon>Eukaryota</taxon>
        <taxon>Metazoa</taxon>
        <taxon>Chordata</taxon>
        <taxon>Craniata</taxon>
        <taxon>Vertebrata</taxon>
        <taxon>Euteleostomi</taxon>
        <taxon>Amphibia</taxon>
        <taxon>Gymnophiona</taxon>
        <taxon>Geotrypetes</taxon>
    </lineage>
</organism>